<dbReference type="PROSITE" id="PS51186">
    <property type="entry name" value="GNAT"/>
    <property type="match status" value="1"/>
</dbReference>
<comment type="caution">
    <text evidence="2">The sequence shown here is derived from an EMBL/GenBank/DDBJ whole genome shotgun (WGS) entry which is preliminary data.</text>
</comment>
<keyword evidence="2" id="KW-0808">Transferase</keyword>
<reference evidence="2 3" key="1">
    <citation type="submission" date="2020-06" db="EMBL/GenBank/DDBJ databases">
        <title>Schlegella sp. ID0723 isolated from air conditioner.</title>
        <authorList>
            <person name="Kim D.Y."/>
            <person name="Kim D.-U."/>
        </authorList>
    </citation>
    <scope>NUCLEOTIDE SEQUENCE [LARGE SCALE GENOMIC DNA]</scope>
    <source>
        <strain evidence="2 3">ID0723</strain>
    </source>
</reference>
<evidence type="ECO:0000313" key="3">
    <source>
        <dbReference type="Proteomes" id="UP000529637"/>
    </source>
</evidence>
<dbReference type="CDD" id="cd04301">
    <property type="entry name" value="NAT_SF"/>
    <property type="match status" value="1"/>
</dbReference>
<dbReference type="RefSeq" id="WP_176071163.1">
    <property type="nucleotide sequence ID" value="NZ_JABWMJ010000012.1"/>
</dbReference>
<accession>A0A7Y6NS49</accession>
<gene>
    <name evidence="2" type="ORF">HQN59_21470</name>
</gene>
<dbReference type="Gene3D" id="3.40.630.30">
    <property type="match status" value="1"/>
</dbReference>
<dbReference type="InterPro" id="IPR000182">
    <property type="entry name" value="GNAT_dom"/>
</dbReference>
<protein>
    <submittedName>
        <fullName evidence="2">GNAT family N-acetyltransferase</fullName>
    </submittedName>
</protein>
<evidence type="ECO:0000259" key="1">
    <source>
        <dbReference type="PROSITE" id="PS51186"/>
    </source>
</evidence>
<dbReference type="InterPro" id="IPR016181">
    <property type="entry name" value="Acyl_CoA_acyltransferase"/>
</dbReference>
<feature type="domain" description="N-acetyltransferase" evidence="1">
    <location>
        <begin position="30"/>
        <end position="190"/>
    </location>
</feature>
<dbReference type="SUPFAM" id="SSF55729">
    <property type="entry name" value="Acyl-CoA N-acyltransferases (Nat)"/>
    <property type="match status" value="1"/>
</dbReference>
<dbReference type="Proteomes" id="UP000529637">
    <property type="component" value="Unassembled WGS sequence"/>
</dbReference>
<dbReference type="Pfam" id="PF00583">
    <property type="entry name" value="Acetyltransf_1"/>
    <property type="match status" value="1"/>
</dbReference>
<evidence type="ECO:0000313" key="2">
    <source>
        <dbReference type="EMBL" id="NUZ08326.1"/>
    </source>
</evidence>
<organism evidence="2 3">
    <name type="scientific">Piscinibacter koreensis</name>
    <dbReference type="NCBI Taxonomy" id="2742824"/>
    <lineage>
        <taxon>Bacteria</taxon>
        <taxon>Pseudomonadati</taxon>
        <taxon>Pseudomonadota</taxon>
        <taxon>Betaproteobacteria</taxon>
        <taxon>Burkholderiales</taxon>
        <taxon>Sphaerotilaceae</taxon>
        <taxon>Piscinibacter</taxon>
    </lineage>
</organism>
<proteinExistence type="predicted"/>
<name>A0A7Y6NS49_9BURK</name>
<sequence>MSARIEMPATRARYPGALIDRLMLADDRCVVVRPVLAIDAPAEQDFVRALSVDSRHKRFLAALVELPPTLLRQMTDVDHEAHVAIVAEALDEAGDSIGIVADARYVCDGDTAEFAIAVADAWQGVGLGRALMQRLLRYAARHGVATLVADMLVGNTAMSSLATSFGGRLVASPYGPGVTRARIELARAARAFAPTAVAARAGRAPSGATAAA</sequence>
<dbReference type="GO" id="GO:0016747">
    <property type="term" value="F:acyltransferase activity, transferring groups other than amino-acyl groups"/>
    <property type="evidence" value="ECO:0007669"/>
    <property type="project" value="InterPro"/>
</dbReference>
<dbReference type="EMBL" id="JABWMJ010000012">
    <property type="protein sequence ID" value="NUZ08326.1"/>
    <property type="molecule type" value="Genomic_DNA"/>
</dbReference>
<keyword evidence="3" id="KW-1185">Reference proteome</keyword>
<dbReference type="AlphaFoldDB" id="A0A7Y6NS49"/>